<dbReference type="AlphaFoldDB" id="A0AAW1P7D1"/>
<protein>
    <submittedName>
        <fullName evidence="2">Uncharacterized protein</fullName>
    </submittedName>
</protein>
<name>A0AAW1P7D1_9CHLO</name>
<dbReference type="Proteomes" id="UP001489004">
    <property type="component" value="Unassembled WGS sequence"/>
</dbReference>
<feature type="region of interest" description="Disordered" evidence="1">
    <location>
        <begin position="1"/>
        <end position="71"/>
    </location>
</feature>
<dbReference type="EMBL" id="JALJOR010000019">
    <property type="protein sequence ID" value="KAK9803967.1"/>
    <property type="molecule type" value="Genomic_DNA"/>
</dbReference>
<evidence type="ECO:0000313" key="2">
    <source>
        <dbReference type="EMBL" id="KAK9803967.1"/>
    </source>
</evidence>
<evidence type="ECO:0000313" key="3">
    <source>
        <dbReference type="Proteomes" id="UP001489004"/>
    </source>
</evidence>
<comment type="caution">
    <text evidence="2">The sequence shown here is derived from an EMBL/GenBank/DDBJ whole genome shotgun (WGS) entry which is preliminary data.</text>
</comment>
<keyword evidence="3" id="KW-1185">Reference proteome</keyword>
<sequence>MEGVEELRNPLLSRGTGQGTDESDTDGSGSGGNQDGQAGRRRAQRPSYAKVASKGKQPESPRTAARRAQEKRDALLAEAIGIKDRLGQIQEQLGACPAKMCPPESGFPHRGQWSLAATAHFGMYGRCWRAGRDWRS</sequence>
<evidence type="ECO:0000256" key="1">
    <source>
        <dbReference type="SAM" id="MobiDB-lite"/>
    </source>
</evidence>
<reference evidence="2 3" key="1">
    <citation type="journal article" date="2024" name="Nat. Commun.">
        <title>Phylogenomics reveals the evolutionary origins of lichenization in chlorophyte algae.</title>
        <authorList>
            <person name="Puginier C."/>
            <person name="Libourel C."/>
            <person name="Otte J."/>
            <person name="Skaloud P."/>
            <person name="Haon M."/>
            <person name="Grisel S."/>
            <person name="Petersen M."/>
            <person name="Berrin J.G."/>
            <person name="Delaux P.M."/>
            <person name="Dal Grande F."/>
            <person name="Keller J."/>
        </authorList>
    </citation>
    <scope>NUCLEOTIDE SEQUENCE [LARGE SCALE GENOMIC DNA]</scope>
    <source>
        <strain evidence="2 3">SAG 2043</strain>
    </source>
</reference>
<proteinExistence type="predicted"/>
<accession>A0AAW1P7D1</accession>
<gene>
    <name evidence="2" type="ORF">WJX72_008743</name>
</gene>
<organism evidence="2 3">
    <name type="scientific">[Myrmecia] bisecta</name>
    <dbReference type="NCBI Taxonomy" id="41462"/>
    <lineage>
        <taxon>Eukaryota</taxon>
        <taxon>Viridiplantae</taxon>
        <taxon>Chlorophyta</taxon>
        <taxon>core chlorophytes</taxon>
        <taxon>Trebouxiophyceae</taxon>
        <taxon>Trebouxiales</taxon>
        <taxon>Trebouxiaceae</taxon>
        <taxon>Myrmecia</taxon>
    </lineage>
</organism>